<name>A0ABQ9X887_9EUKA</name>
<dbReference type="SUPFAM" id="SSF56112">
    <property type="entry name" value="Protein kinase-like (PK-like)"/>
    <property type="match status" value="1"/>
</dbReference>
<evidence type="ECO:0000256" key="3">
    <source>
        <dbReference type="ARBA" id="ARBA00022777"/>
    </source>
</evidence>
<feature type="domain" description="Protein kinase" evidence="6">
    <location>
        <begin position="75"/>
        <end position="379"/>
    </location>
</feature>
<dbReference type="Gene3D" id="1.10.510.10">
    <property type="entry name" value="Transferase(Phosphotransferase) domain 1"/>
    <property type="match status" value="1"/>
</dbReference>
<dbReference type="PROSITE" id="PS50011">
    <property type="entry name" value="PROTEIN_KINASE_DOM"/>
    <property type="match status" value="1"/>
</dbReference>
<dbReference type="InterPro" id="IPR001245">
    <property type="entry name" value="Ser-Thr/Tyr_kinase_cat_dom"/>
</dbReference>
<keyword evidence="3" id="KW-0418">Kinase</keyword>
<dbReference type="InterPro" id="IPR051681">
    <property type="entry name" value="Ser/Thr_Kinases-Pseudokinases"/>
</dbReference>
<keyword evidence="4" id="KW-0067">ATP-binding</keyword>
<comment type="caution">
    <text evidence="7">The sequence shown here is derived from an EMBL/GenBank/DDBJ whole genome shotgun (WGS) entry which is preliminary data.</text>
</comment>
<organism evidence="7 8">
    <name type="scientific">Blattamonas nauphoetae</name>
    <dbReference type="NCBI Taxonomy" id="2049346"/>
    <lineage>
        <taxon>Eukaryota</taxon>
        <taxon>Metamonada</taxon>
        <taxon>Preaxostyla</taxon>
        <taxon>Oxymonadida</taxon>
        <taxon>Blattamonas</taxon>
    </lineage>
</organism>
<keyword evidence="2" id="KW-0547">Nucleotide-binding</keyword>
<evidence type="ECO:0000313" key="7">
    <source>
        <dbReference type="EMBL" id="KAK2948487.1"/>
    </source>
</evidence>
<keyword evidence="5" id="KW-1133">Transmembrane helix</keyword>
<gene>
    <name evidence="7" type="ORF">BLNAU_16556</name>
</gene>
<evidence type="ECO:0000256" key="4">
    <source>
        <dbReference type="ARBA" id="ARBA00022840"/>
    </source>
</evidence>
<protein>
    <recommendedName>
        <fullName evidence="6">Protein kinase domain-containing protein</fullName>
    </recommendedName>
</protein>
<evidence type="ECO:0000256" key="5">
    <source>
        <dbReference type="SAM" id="Phobius"/>
    </source>
</evidence>
<keyword evidence="5" id="KW-0812">Transmembrane</keyword>
<keyword evidence="8" id="KW-1185">Reference proteome</keyword>
<evidence type="ECO:0000256" key="1">
    <source>
        <dbReference type="ARBA" id="ARBA00022679"/>
    </source>
</evidence>
<dbReference type="EMBL" id="JARBJD010000175">
    <property type="protein sequence ID" value="KAK2948487.1"/>
    <property type="molecule type" value="Genomic_DNA"/>
</dbReference>
<evidence type="ECO:0000313" key="8">
    <source>
        <dbReference type="Proteomes" id="UP001281761"/>
    </source>
</evidence>
<dbReference type="InterPro" id="IPR011009">
    <property type="entry name" value="Kinase-like_dom_sf"/>
</dbReference>
<reference evidence="7 8" key="1">
    <citation type="journal article" date="2022" name="bioRxiv">
        <title>Genomics of Preaxostyla Flagellates Illuminates Evolutionary Transitions and the Path Towards Mitochondrial Loss.</title>
        <authorList>
            <person name="Novak L.V.F."/>
            <person name="Treitli S.C."/>
            <person name="Pyrih J."/>
            <person name="Halakuc P."/>
            <person name="Pipaliya S.V."/>
            <person name="Vacek V."/>
            <person name="Brzon O."/>
            <person name="Soukal P."/>
            <person name="Eme L."/>
            <person name="Dacks J.B."/>
            <person name="Karnkowska A."/>
            <person name="Elias M."/>
            <person name="Hampl V."/>
        </authorList>
    </citation>
    <scope>NUCLEOTIDE SEQUENCE [LARGE SCALE GENOMIC DNA]</scope>
    <source>
        <strain evidence="7">NAU3</strain>
        <tissue evidence="7">Gut</tissue>
    </source>
</reference>
<proteinExistence type="predicted"/>
<dbReference type="Proteomes" id="UP001281761">
    <property type="component" value="Unassembled WGS sequence"/>
</dbReference>
<keyword evidence="1" id="KW-0808">Transferase</keyword>
<feature type="transmembrane region" description="Helical" evidence="5">
    <location>
        <begin position="75"/>
        <end position="99"/>
    </location>
</feature>
<dbReference type="InterPro" id="IPR000719">
    <property type="entry name" value="Prot_kinase_dom"/>
</dbReference>
<dbReference type="PANTHER" id="PTHR44329">
    <property type="entry name" value="SERINE/THREONINE-PROTEIN KINASE TNNI3K-RELATED"/>
    <property type="match status" value="1"/>
</dbReference>
<dbReference type="PANTHER" id="PTHR44329:SF288">
    <property type="entry name" value="MITOGEN-ACTIVATED PROTEIN KINASE KINASE KINASE 20"/>
    <property type="match status" value="1"/>
</dbReference>
<evidence type="ECO:0000259" key="6">
    <source>
        <dbReference type="PROSITE" id="PS50011"/>
    </source>
</evidence>
<evidence type="ECO:0000256" key="2">
    <source>
        <dbReference type="ARBA" id="ARBA00022741"/>
    </source>
</evidence>
<sequence length="402" mass="44469">MSGGKLNVTAGVFSQNGPSITDFPSARQNIHCEREGLLVIDSLAKGDGSRSRPSAWIDAADYKKQEEGGNTSRSWIVGLVVGIGVLALIVILLLVVLGVRSHASKKERTPSQSEMDETDQIEMKMDDVNEMNRHSGDMSFDVIGSKSIVVESSVSDFTQLEFSKEKRTEREDPLEMVEVMNATNPVSVTHLTRHCSLYNRLHGTNQVGFSKRQVRLELARGVELIAMTDSSAQILTTLSPHWIFLDSQNKVFFQTKATNDQGTFFGSGLGESGDKVRIRERVEDQRWQAPEMVKGGEMAEMEKAVVFSLGLLLWELETGEIPCKEIDAVNAQRAFGSGFQLDMTSITNKTLAQLIDKCVSPDLDSRPLLKDVVLILETLDENKKPEDLKVEAESTNKLPPVI</sequence>
<dbReference type="Pfam" id="PF07714">
    <property type="entry name" value="PK_Tyr_Ser-Thr"/>
    <property type="match status" value="1"/>
</dbReference>
<accession>A0ABQ9X887</accession>
<keyword evidence="5" id="KW-0472">Membrane</keyword>